<dbReference type="RefSeq" id="WP_186955574.1">
    <property type="nucleotide sequence ID" value="NZ_JACOFX010000014.1"/>
</dbReference>
<evidence type="ECO:0000313" key="2">
    <source>
        <dbReference type="Proteomes" id="UP000646911"/>
    </source>
</evidence>
<gene>
    <name evidence="1" type="ORF">H8L47_21050</name>
</gene>
<reference evidence="1 2" key="1">
    <citation type="submission" date="2020-08" db="EMBL/GenBank/DDBJ databases">
        <title>Novel species isolated from subtropical streams in China.</title>
        <authorList>
            <person name="Lu H."/>
        </authorList>
    </citation>
    <scope>NUCLEOTIDE SEQUENCE [LARGE SCALE GENOMIC DNA]</scope>
    <source>
        <strain evidence="1 2">NL8W</strain>
    </source>
</reference>
<dbReference type="EMBL" id="JACOFX010000014">
    <property type="protein sequence ID" value="MBC3910055.1"/>
    <property type="molecule type" value="Genomic_DNA"/>
</dbReference>
<evidence type="ECO:0000313" key="1">
    <source>
        <dbReference type="EMBL" id="MBC3910055.1"/>
    </source>
</evidence>
<comment type="caution">
    <text evidence="1">The sequence shown here is derived from an EMBL/GenBank/DDBJ whole genome shotgun (WGS) entry which is preliminary data.</text>
</comment>
<sequence length="100" mass="12007">MQPANILKIETLNEAWRDKNSVMLHACFQLLKDCVEKGQLFSGHVDLDVDERHRCAKIEIKELYEWWLSYSEPDIPDQESYEIETQMLIRLVKVRWVLWT</sequence>
<keyword evidence="2" id="KW-1185">Reference proteome</keyword>
<protein>
    <submittedName>
        <fullName evidence="1">Uncharacterized protein</fullName>
    </submittedName>
</protein>
<organism evidence="1 2">
    <name type="scientific">Undibacterium umbellatum</name>
    <dbReference type="NCBI Taxonomy" id="2762300"/>
    <lineage>
        <taxon>Bacteria</taxon>
        <taxon>Pseudomonadati</taxon>
        <taxon>Pseudomonadota</taxon>
        <taxon>Betaproteobacteria</taxon>
        <taxon>Burkholderiales</taxon>
        <taxon>Oxalobacteraceae</taxon>
        <taxon>Undibacterium</taxon>
    </lineage>
</organism>
<dbReference type="Proteomes" id="UP000646911">
    <property type="component" value="Unassembled WGS sequence"/>
</dbReference>
<proteinExistence type="predicted"/>
<name>A0ABR6ZE83_9BURK</name>
<accession>A0ABR6ZE83</accession>